<evidence type="ECO:0000313" key="1">
    <source>
        <dbReference type="EMBL" id="MFD2317242.1"/>
    </source>
</evidence>
<sequence length="120" mass="13707">MRDDLLNYLCSLSDREYQINSWVNKIHPSGIEYDCLDSSIHFIFDDTDFGDAPENSIGDIILNKEEADSIAKLVVSINYVFEKYVTNMTDDFYIGTPEWDDVLSSASTAYKLININNGIY</sequence>
<dbReference type="Pfam" id="PF25656">
    <property type="entry name" value="DUF7945"/>
    <property type="match status" value="1"/>
</dbReference>
<evidence type="ECO:0000313" key="2">
    <source>
        <dbReference type="Proteomes" id="UP001597287"/>
    </source>
</evidence>
<accession>A0ABW5EHZ3</accession>
<proteinExistence type="predicted"/>
<keyword evidence="2" id="KW-1185">Reference proteome</keyword>
<comment type="caution">
    <text evidence="1">The sequence shown here is derived from an EMBL/GenBank/DDBJ whole genome shotgun (WGS) entry which is preliminary data.</text>
</comment>
<dbReference type="EMBL" id="JBHUIG010000001">
    <property type="protein sequence ID" value="MFD2317242.1"/>
    <property type="molecule type" value="Genomic_DNA"/>
</dbReference>
<protein>
    <submittedName>
        <fullName evidence="1">Uncharacterized protein</fullName>
    </submittedName>
</protein>
<dbReference type="InterPro" id="IPR057705">
    <property type="entry name" value="DUF7945"/>
</dbReference>
<name>A0ABW5EHZ3_9BURK</name>
<dbReference type="Proteomes" id="UP001597287">
    <property type="component" value="Unassembled WGS sequence"/>
</dbReference>
<dbReference type="NCBIfam" id="NF047838">
    <property type="entry name" value="SCO4402_fam"/>
    <property type="match status" value="1"/>
</dbReference>
<organism evidence="1 2">
    <name type="scientific">Delftia deserti</name>
    <dbReference type="NCBI Taxonomy" id="1651218"/>
    <lineage>
        <taxon>Bacteria</taxon>
        <taxon>Pseudomonadati</taxon>
        <taxon>Pseudomonadota</taxon>
        <taxon>Betaproteobacteria</taxon>
        <taxon>Burkholderiales</taxon>
        <taxon>Comamonadaceae</taxon>
        <taxon>Delftia</taxon>
    </lineage>
</organism>
<reference evidence="2" key="1">
    <citation type="journal article" date="2019" name="Int. J. Syst. Evol. Microbiol.">
        <title>The Global Catalogue of Microorganisms (GCM) 10K type strain sequencing project: providing services to taxonomists for standard genome sequencing and annotation.</title>
        <authorList>
            <consortium name="The Broad Institute Genomics Platform"/>
            <consortium name="The Broad Institute Genome Sequencing Center for Infectious Disease"/>
            <person name="Wu L."/>
            <person name="Ma J."/>
        </authorList>
    </citation>
    <scope>NUCLEOTIDE SEQUENCE [LARGE SCALE GENOMIC DNA]</scope>
    <source>
        <strain evidence="2">CCUG 62793</strain>
    </source>
</reference>
<gene>
    <name evidence="1" type="ORF">ACFSPV_00825</name>
</gene>